<evidence type="ECO:0000256" key="1">
    <source>
        <dbReference type="ARBA" id="ARBA00022723"/>
    </source>
</evidence>
<evidence type="ECO:0000313" key="5">
    <source>
        <dbReference type="EMBL" id="KAJ7701732.1"/>
    </source>
</evidence>
<evidence type="ECO:0000256" key="2">
    <source>
        <dbReference type="ARBA" id="ARBA00023242"/>
    </source>
</evidence>
<dbReference type="AlphaFoldDB" id="A0AAD7DY95"/>
<dbReference type="InterPro" id="IPR007219">
    <property type="entry name" value="XnlR_reg_dom"/>
</dbReference>
<dbReference type="PANTHER" id="PTHR46910:SF38">
    <property type="entry name" value="ZN(2)-C6 FUNGAL-TYPE DOMAIN-CONTAINING PROTEIN"/>
    <property type="match status" value="1"/>
</dbReference>
<accession>A0AAD7DY95</accession>
<dbReference type="InterPro" id="IPR050987">
    <property type="entry name" value="AtrR-like"/>
</dbReference>
<dbReference type="EMBL" id="JARKIB010000524">
    <property type="protein sequence ID" value="KAJ7701732.1"/>
    <property type="molecule type" value="Genomic_DNA"/>
</dbReference>
<evidence type="ECO:0000256" key="3">
    <source>
        <dbReference type="SAM" id="MobiDB-lite"/>
    </source>
</evidence>
<dbReference type="Pfam" id="PF04082">
    <property type="entry name" value="Fungal_trans"/>
    <property type="match status" value="1"/>
</dbReference>
<dbReference type="GO" id="GO:0000981">
    <property type="term" value="F:DNA-binding transcription factor activity, RNA polymerase II-specific"/>
    <property type="evidence" value="ECO:0007669"/>
    <property type="project" value="InterPro"/>
</dbReference>
<keyword evidence="1" id="KW-0479">Metal-binding</keyword>
<comment type="caution">
    <text evidence="5">The sequence shown here is derived from an EMBL/GenBank/DDBJ whole genome shotgun (WGS) entry which is preliminary data.</text>
</comment>
<proteinExistence type="predicted"/>
<sequence length="612" mass="68416">MSSDEDPHDSISVPAKKRRVQRACDACRKKRSDGLRMSAKKCTNCVENKIECTFAGALFANEIFCSYIDALEARLQLTPLNNEGESSFSAGWSNDSVILNHKSDAVPSRPPATAILLSSMIRAGYEQKDMPWVSHRMQFWNFDPAKNRVPHVGPFIFPEPDLFSALIDIYFARKNVYFPVLHRPTFERAITTILCAIVLLVCGIGARFSDDPRVLLPVFDQLPLVLGHLFERPTLYQLQFYCVARDIFLEFSAPSAGWTFIGLGLRLAQDVGAHREKHFGRRPTLRRIMEARFLDPRRPRRMVSNSLGRSCACIKGIRLAMPIDTSLELDSALNTGWDPNRRDEVFFDQSAYLHCAYYQVQMTIHRSFIPTLREPFPSLAICTNAARACSHVAEISLHRRQSMATPQLMNPVFTSGLILLLNVWSGKRTGLAPQMNSAIPEVHKCMAMMQVCEKRWQVAGLFWDILYNLATIGQFPLPRTVPPTTSASMNTQKRGAEDDPAPATHPAHQTNPLPTSSTDLGQLPVYHQQGDSANANANNWYSSSDLTTSGTDPLSITQLRWESQSVSNVGPTGEGMNDDVMAMWANAPSGFEFGDWGSYFNFMTALEGHDSA</sequence>
<dbReference type="GO" id="GO:0006351">
    <property type="term" value="P:DNA-templated transcription"/>
    <property type="evidence" value="ECO:0007669"/>
    <property type="project" value="InterPro"/>
</dbReference>
<evidence type="ECO:0000259" key="4">
    <source>
        <dbReference type="SMART" id="SM00066"/>
    </source>
</evidence>
<dbReference type="InterPro" id="IPR036864">
    <property type="entry name" value="Zn2-C6_fun-type_DNA-bd_sf"/>
</dbReference>
<feature type="compositionally biased region" description="Polar residues" evidence="3">
    <location>
        <begin position="507"/>
        <end position="520"/>
    </location>
</feature>
<feature type="domain" description="Zn(2)-C6 fungal-type" evidence="4">
    <location>
        <begin position="18"/>
        <end position="63"/>
    </location>
</feature>
<feature type="region of interest" description="Disordered" evidence="3">
    <location>
        <begin position="483"/>
        <end position="524"/>
    </location>
</feature>
<dbReference type="GO" id="GO:0008270">
    <property type="term" value="F:zinc ion binding"/>
    <property type="evidence" value="ECO:0007669"/>
    <property type="project" value="InterPro"/>
</dbReference>
<dbReference type="CDD" id="cd12148">
    <property type="entry name" value="fungal_TF_MHR"/>
    <property type="match status" value="1"/>
</dbReference>
<protein>
    <recommendedName>
        <fullName evidence="4">Zn(2)-C6 fungal-type domain-containing protein</fullName>
    </recommendedName>
</protein>
<feature type="compositionally biased region" description="Polar residues" evidence="3">
    <location>
        <begin position="483"/>
        <end position="493"/>
    </location>
</feature>
<dbReference type="SUPFAM" id="SSF57701">
    <property type="entry name" value="Zn2/Cys6 DNA-binding domain"/>
    <property type="match status" value="1"/>
</dbReference>
<reference evidence="5" key="1">
    <citation type="submission" date="2023-03" db="EMBL/GenBank/DDBJ databases">
        <title>Massive genome expansion in bonnet fungi (Mycena s.s.) driven by repeated elements and novel gene families across ecological guilds.</title>
        <authorList>
            <consortium name="Lawrence Berkeley National Laboratory"/>
            <person name="Harder C.B."/>
            <person name="Miyauchi S."/>
            <person name="Viragh M."/>
            <person name="Kuo A."/>
            <person name="Thoen E."/>
            <person name="Andreopoulos B."/>
            <person name="Lu D."/>
            <person name="Skrede I."/>
            <person name="Drula E."/>
            <person name="Henrissat B."/>
            <person name="Morin E."/>
            <person name="Kohler A."/>
            <person name="Barry K."/>
            <person name="LaButti K."/>
            <person name="Morin E."/>
            <person name="Salamov A."/>
            <person name="Lipzen A."/>
            <person name="Mereny Z."/>
            <person name="Hegedus B."/>
            <person name="Baldrian P."/>
            <person name="Stursova M."/>
            <person name="Weitz H."/>
            <person name="Taylor A."/>
            <person name="Grigoriev I.V."/>
            <person name="Nagy L.G."/>
            <person name="Martin F."/>
            <person name="Kauserud H."/>
        </authorList>
    </citation>
    <scope>NUCLEOTIDE SEQUENCE</scope>
    <source>
        <strain evidence="5">CBHHK182m</strain>
    </source>
</reference>
<organism evidence="5 6">
    <name type="scientific">Mycena metata</name>
    <dbReference type="NCBI Taxonomy" id="1033252"/>
    <lineage>
        <taxon>Eukaryota</taxon>
        <taxon>Fungi</taxon>
        <taxon>Dikarya</taxon>
        <taxon>Basidiomycota</taxon>
        <taxon>Agaricomycotina</taxon>
        <taxon>Agaricomycetes</taxon>
        <taxon>Agaricomycetidae</taxon>
        <taxon>Agaricales</taxon>
        <taxon>Marasmiineae</taxon>
        <taxon>Mycenaceae</taxon>
        <taxon>Mycena</taxon>
    </lineage>
</organism>
<evidence type="ECO:0000313" key="6">
    <source>
        <dbReference type="Proteomes" id="UP001215598"/>
    </source>
</evidence>
<gene>
    <name evidence="5" type="ORF">B0H16DRAFT_1640447</name>
</gene>
<dbReference type="PANTHER" id="PTHR46910">
    <property type="entry name" value="TRANSCRIPTION FACTOR PDR1"/>
    <property type="match status" value="1"/>
</dbReference>
<dbReference type="InterPro" id="IPR001138">
    <property type="entry name" value="Zn2Cys6_DnaBD"/>
</dbReference>
<name>A0AAD7DY95_9AGAR</name>
<keyword evidence="2" id="KW-0539">Nucleus</keyword>
<dbReference type="Gene3D" id="4.10.240.10">
    <property type="entry name" value="Zn(2)-C6 fungal-type DNA-binding domain"/>
    <property type="match status" value="1"/>
</dbReference>
<dbReference type="SMART" id="SM00066">
    <property type="entry name" value="GAL4"/>
    <property type="match status" value="1"/>
</dbReference>
<keyword evidence="6" id="KW-1185">Reference proteome</keyword>
<dbReference type="Proteomes" id="UP001215598">
    <property type="component" value="Unassembled WGS sequence"/>
</dbReference>
<dbReference type="GO" id="GO:0003677">
    <property type="term" value="F:DNA binding"/>
    <property type="evidence" value="ECO:0007669"/>
    <property type="project" value="InterPro"/>
</dbReference>
<dbReference type="CDD" id="cd00067">
    <property type="entry name" value="GAL4"/>
    <property type="match status" value="1"/>
</dbReference>